<gene>
    <name evidence="2" type="ORF">C5167_001349</name>
</gene>
<protein>
    <submittedName>
        <fullName evidence="2">Uncharacterized protein</fullName>
    </submittedName>
</protein>
<keyword evidence="3" id="KW-1185">Reference proteome</keyword>
<proteinExistence type="predicted"/>
<accession>A0A4Y7KV24</accession>
<sequence length="223" mass="25604">MKDQKNNIVNGVASSSSPSSSTTTTNRTNNPIVVRAGTIRKNNDRNNLQQILQNNLLLQRRIKEYILFSKLKSMVPPPQAFQEQISVRHEEATEVDMELREIPSDERDSDEESKSDDEDEDDLGNISIDYDSDFEKDGDDVKSFVPSIKITIIEDLILINTTVLKNVALTSSLFRIFEEENLDIVFENQYRTECKVAHTVQVRIQPEYNIQLLENRLRTWAGI</sequence>
<reference evidence="2 3" key="1">
    <citation type="journal article" date="2018" name="Science">
        <title>The opium poppy genome and morphinan production.</title>
        <authorList>
            <person name="Guo L."/>
            <person name="Winzer T."/>
            <person name="Yang X."/>
            <person name="Li Y."/>
            <person name="Ning Z."/>
            <person name="He Z."/>
            <person name="Teodor R."/>
            <person name="Lu Y."/>
            <person name="Bowser T.A."/>
            <person name="Graham I.A."/>
            <person name="Ye K."/>
        </authorList>
    </citation>
    <scope>NUCLEOTIDE SEQUENCE [LARGE SCALE GENOMIC DNA]</scope>
    <source>
        <strain evidence="3">cv. HN1</strain>
        <tissue evidence="2">Leaves</tissue>
    </source>
</reference>
<feature type="compositionally biased region" description="Acidic residues" evidence="1">
    <location>
        <begin position="107"/>
        <end position="123"/>
    </location>
</feature>
<evidence type="ECO:0000313" key="3">
    <source>
        <dbReference type="Proteomes" id="UP000316621"/>
    </source>
</evidence>
<feature type="compositionally biased region" description="Basic and acidic residues" evidence="1">
    <location>
        <begin position="92"/>
        <end position="106"/>
    </location>
</feature>
<feature type="region of interest" description="Disordered" evidence="1">
    <location>
        <begin position="92"/>
        <end position="131"/>
    </location>
</feature>
<dbReference type="Gramene" id="RZC77193">
    <property type="protein sequence ID" value="RZC77193"/>
    <property type="gene ID" value="C5167_001349"/>
</dbReference>
<evidence type="ECO:0000313" key="2">
    <source>
        <dbReference type="EMBL" id="RZC77193.1"/>
    </source>
</evidence>
<dbReference type="EMBL" id="CM010723">
    <property type="protein sequence ID" value="RZC77193.1"/>
    <property type="molecule type" value="Genomic_DNA"/>
</dbReference>
<dbReference type="AlphaFoldDB" id="A0A4Y7KV24"/>
<organism evidence="2 3">
    <name type="scientific">Papaver somniferum</name>
    <name type="common">Opium poppy</name>
    <dbReference type="NCBI Taxonomy" id="3469"/>
    <lineage>
        <taxon>Eukaryota</taxon>
        <taxon>Viridiplantae</taxon>
        <taxon>Streptophyta</taxon>
        <taxon>Embryophyta</taxon>
        <taxon>Tracheophyta</taxon>
        <taxon>Spermatophyta</taxon>
        <taxon>Magnoliopsida</taxon>
        <taxon>Ranunculales</taxon>
        <taxon>Papaveraceae</taxon>
        <taxon>Papaveroideae</taxon>
        <taxon>Papaver</taxon>
    </lineage>
</organism>
<feature type="region of interest" description="Disordered" evidence="1">
    <location>
        <begin position="1"/>
        <end position="30"/>
    </location>
</feature>
<dbReference type="Proteomes" id="UP000316621">
    <property type="component" value="Chromosome 9"/>
</dbReference>
<evidence type="ECO:0000256" key="1">
    <source>
        <dbReference type="SAM" id="MobiDB-lite"/>
    </source>
</evidence>
<dbReference type="OrthoDB" id="1918961at2759"/>
<name>A0A4Y7KV24_PAPSO</name>
<dbReference type="OMA" id="EPPIHEI"/>
<feature type="compositionally biased region" description="Low complexity" evidence="1">
    <location>
        <begin position="14"/>
        <end position="30"/>
    </location>
</feature>
<feature type="compositionally biased region" description="Polar residues" evidence="1">
    <location>
        <begin position="1"/>
        <end position="13"/>
    </location>
</feature>